<organism evidence="6 7">
    <name type="scientific">Oceanidesulfovibrio indonesiensis</name>
    <dbReference type="NCBI Taxonomy" id="54767"/>
    <lineage>
        <taxon>Bacteria</taxon>
        <taxon>Pseudomonadati</taxon>
        <taxon>Thermodesulfobacteriota</taxon>
        <taxon>Desulfovibrionia</taxon>
        <taxon>Desulfovibrionales</taxon>
        <taxon>Desulfovibrionaceae</taxon>
        <taxon>Oceanidesulfovibrio</taxon>
    </lineage>
</organism>
<accession>A0A7M3MFE2</accession>
<dbReference type="Pfam" id="PF07238">
    <property type="entry name" value="PilZ"/>
    <property type="match status" value="1"/>
</dbReference>
<evidence type="ECO:0000313" key="6">
    <source>
        <dbReference type="EMBL" id="TVM17347.1"/>
    </source>
</evidence>
<evidence type="ECO:0000256" key="2">
    <source>
        <dbReference type="ARBA" id="ARBA00022741"/>
    </source>
</evidence>
<dbReference type="Pfam" id="PF12945">
    <property type="entry name" value="PilZNR"/>
    <property type="match status" value="1"/>
</dbReference>
<evidence type="ECO:0000256" key="1">
    <source>
        <dbReference type="ARBA" id="ARBA00022636"/>
    </source>
</evidence>
<feature type="domain" description="Type III secretion system flagellar brake protein YcgR PilZN" evidence="5">
    <location>
        <begin position="10"/>
        <end position="91"/>
    </location>
</feature>
<dbReference type="SUPFAM" id="SSF141371">
    <property type="entry name" value="PilZ domain-like"/>
    <property type="match status" value="2"/>
</dbReference>
<feature type="domain" description="PilZ" evidence="4">
    <location>
        <begin position="99"/>
        <end position="196"/>
    </location>
</feature>
<evidence type="ECO:0008006" key="8">
    <source>
        <dbReference type="Google" id="ProtNLM"/>
    </source>
</evidence>
<dbReference type="InterPro" id="IPR009926">
    <property type="entry name" value="T3SS_YcgR_PilZN"/>
</dbReference>
<dbReference type="Gene3D" id="2.40.10.220">
    <property type="entry name" value="predicted glycosyltransferase like domains"/>
    <property type="match status" value="1"/>
</dbReference>
<evidence type="ECO:0000256" key="3">
    <source>
        <dbReference type="ARBA" id="ARBA00023143"/>
    </source>
</evidence>
<evidence type="ECO:0000259" key="4">
    <source>
        <dbReference type="Pfam" id="PF07238"/>
    </source>
</evidence>
<comment type="caution">
    <text evidence="6">The sequence shown here is derived from an EMBL/GenBank/DDBJ whole genome shotgun (WGS) entry which is preliminary data.</text>
</comment>
<dbReference type="InterPro" id="IPR009875">
    <property type="entry name" value="PilZ_domain"/>
</dbReference>
<dbReference type="Proteomes" id="UP000448292">
    <property type="component" value="Unassembled WGS sequence"/>
</dbReference>
<dbReference type="InterPro" id="IPR012349">
    <property type="entry name" value="Split_barrel_FMN-bd"/>
</dbReference>
<gene>
    <name evidence="6" type="ORF">DPQ33_09190</name>
</gene>
<dbReference type="Gene3D" id="2.30.110.10">
    <property type="entry name" value="Electron Transport, Fmn-binding Protein, Chain A"/>
    <property type="match status" value="1"/>
</dbReference>
<evidence type="ECO:0000259" key="5">
    <source>
        <dbReference type="Pfam" id="PF12945"/>
    </source>
</evidence>
<dbReference type="AlphaFoldDB" id="A0A7M3MFE2"/>
<dbReference type="RefSeq" id="WP_144302926.1">
    <property type="nucleotide sequence ID" value="NZ_QMIE01000007.1"/>
</dbReference>
<dbReference type="EMBL" id="QMIE01000007">
    <property type="protein sequence ID" value="TVM17347.1"/>
    <property type="molecule type" value="Genomic_DNA"/>
</dbReference>
<keyword evidence="1" id="KW-0973">c-di-GMP</keyword>
<evidence type="ECO:0000313" key="7">
    <source>
        <dbReference type="Proteomes" id="UP000448292"/>
    </source>
</evidence>
<sequence length="219" mass="24539">MGWDKMDLPIGHEMLVQFEGEKARFKSAYYGQKPEEFLIIQMPGIPGIREKLLNGSGLVIRYFVSGRVYGFKAHSMGHVVRPCPLIFLSYPHSVESLNLRQNERVNTFLDAQGTIDDVTMQGVILDLSAGGCMLMVNRSTGVSWPNLDPGQIIHLEFALGKNEEPLRILSQTISARKDPERIRLGIKFILNTEKEADAAAVKKLEKYIGTISGFLRGEF</sequence>
<dbReference type="OrthoDB" id="5453966at2"/>
<reference evidence="6 7" key="1">
    <citation type="submission" date="2018-06" db="EMBL/GenBank/DDBJ databases">
        <title>Complete genome of Desulfovibrio indonesiensis P37SLT.</title>
        <authorList>
            <person name="Crispim J.S."/>
            <person name="Vidigal P.M.P."/>
            <person name="Silva L.C.F."/>
            <person name="Laguardia C.N."/>
            <person name="Araujo L.C."/>
            <person name="Dias R.S."/>
            <person name="Sousa M.P."/>
            <person name="Paula S.O."/>
            <person name="Silva C."/>
        </authorList>
    </citation>
    <scope>NUCLEOTIDE SEQUENCE [LARGE SCALE GENOMIC DNA]</scope>
    <source>
        <strain evidence="6 7">P37SLT</strain>
    </source>
</reference>
<keyword evidence="7" id="KW-1185">Reference proteome</keyword>
<protein>
    <recommendedName>
        <fullName evidence="8">Flagellar brake protein</fullName>
    </recommendedName>
</protein>
<keyword evidence="3" id="KW-0975">Bacterial flagellum</keyword>
<name>A0A7M3MFE2_9BACT</name>
<keyword evidence="2" id="KW-0547">Nucleotide-binding</keyword>
<dbReference type="GO" id="GO:0035438">
    <property type="term" value="F:cyclic-di-GMP binding"/>
    <property type="evidence" value="ECO:0007669"/>
    <property type="project" value="InterPro"/>
</dbReference>
<proteinExistence type="predicted"/>